<evidence type="ECO:0000256" key="4">
    <source>
        <dbReference type="ARBA" id="ARBA00022989"/>
    </source>
</evidence>
<dbReference type="SUPFAM" id="SSF56281">
    <property type="entry name" value="Metallo-hydrolase/oxidoreductase"/>
    <property type="match status" value="1"/>
</dbReference>
<dbReference type="InterPro" id="IPR035681">
    <property type="entry name" value="ComA-like_MBL"/>
</dbReference>
<evidence type="ECO:0000256" key="6">
    <source>
        <dbReference type="SAM" id="Phobius"/>
    </source>
</evidence>
<dbReference type="PANTHER" id="PTHR30619">
    <property type="entry name" value="DNA INTERNALIZATION/COMPETENCE PROTEIN COMEC/REC2"/>
    <property type="match status" value="1"/>
</dbReference>
<dbReference type="Pfam" id="PF13567">
    <property type="entry name" value="DUF4131"/>
    <property type="match status" value="1"/>
</dbReference>
<dbReference type="InterPro" id="IPR052159">
    <property type="entry name" value="Competence_DNA_uptake"/>
</dbReference>
<feature type="transmembrane region" description="Helical" evidence="6">
    <location>
        <begin position="325"/>
        <end position="344"/>
    </location>
</feature>
<organism evidence="8 9">
    <name type="scientific">Anaeromyxobacter dehalogenans (strain 2CP-C)</name>
    <dbReference type="NCBI Taxonomy" id="290397"/>
    <lineage>
        <taxon>Bacteria</taxon>
        <taxon>Pseudomonadati</taxon>
        <taxon>Myxococcota</taxon>
        <taxon>Myxococcia</taxon>
        <taxon>Myxococcales</taxon>
        <taxon>Cystobacterineae</taxon>
        <taxon>Anaeromyxobacteraceae</taxon>
        <taxon>Anaeromyxobacter</taxon>
    </lineage>
</organism>
<dbReference type="RefSeq" id="WP_011420327.1">
    <property type="nucleotide sequence ID" value="NC_007760.1"/>
</dbReference>
<keyword evidence="5 6" id="KW-0472">Membrane</keyword>
<dbReference type="NCBIfam" id="TIGR00360">
    <property type="entry name" value="ComEC_N-term"/>
    <property type="match status" value="1"/>
</dbReference>
<comment type="subcellular location">
    <subcellularLocation>
        <location evidence="1">Cell membrane</location>
        <topology evidence="1">Multi-pass membrane protein</topology>
    </subcellularLocation>
</comment>
<dbReference type="HOGENOM" id="CLU_010363_2_1_7"/>
<dbReference type="InterPro" id="IPR001279">
    <property type="entry name" value="Metallo-B-lactamas"/>
</dbReference>
<dbReference type="InterPro" id="IPR036866">
    <property type="entry name" value="RibonucZ/Hydroxyglut_hydro"/>
</dbReference>
<dbReference type="GO" id="GO:0005886">
    <property type="term" value="C:plasma membrane"/>
    <property type="evidence" value="ECO:0007669"/>
    <property type="project" value="UniProtKB-SubCell"/>
</dbReference>
<dbReference type="NCBIfam" id="TIGR00361">
    <property type="entry name" value="ComEC_Rec2"/>
    <property type="match status" value="1"/>
</dbReference>
<dbReference type="KEGG" id="ade:Adeh_1270"/>
<sequence>MTRRPLLLPALGLALGVGLGLEGATVPPAALGALPLALLPRLAPLAFAAAGWLAAASARVPPAAPPDGAVLVRGRVVGAPDRLEDRLRFPVRTAGGALLEAWAEPTPWPLALGDEVLFRATLRAPAGRRNPGGRDPGDRLRSGGAALVALADGPVVRTAAPAAASRLERARDRLAEAAGRWLPPDQAALVRAIGTGDRAALDPEASASFARSGLAHVLAVSGFHLVVVAFGLERLLRALLLRADAVAARADPRRVAAALTLPCALLYALATGAGAPVVRAALAAAVILAGALLDRAADPLNSLALAALAILAAEPAALLDASFQLSFAAVAGLALWATPLRGALPVARPAPGSWRARLLEPFLSGAAATVAATLATAPVLAFHFRQLPLLGVAANVAAIPLGAALTALAALAAVAAAASPLAAAPFLLAAGPLAAALRAVSDAAAAPRWGAVGLASPGGWAAAAATALVLGVPALPRRLRLGAGALAAALLLLPGPLRAAAARARGGLEVIFVSVGQGDAALLRLPDGSAVLVDGGGAAGGGPDPGARDLVPLLRDLGVRRLEAVFVSHPHPDHVLGLEAVARAFPVARAYSNGDRGDGPAREVLAALAPVTLAPGEAWERAGVRFEALGGDRTPFAANDASLVLRATYGATTFLFPGDVEAAGEAAAVARGGLRADVVKIPHHGSRTSSTEPFVRAVRARWAVACLGAHNRFGFPHPEPLARWAAAGAEVLRTDEGAVRFLSDGRAVRRVEAGSVLDALATWREQP</sequence>
<dbReference type="InterPro" id="IPR004797">
    <property type="entry name" value="Competence_ComEC/Rec2"/>
</dbReference>
<dbReference type="InterPro" id="IPR004477">
    <property type="entry name" value="ComEC_N"/>
</dbReference>
<accession>Q2IQG1</accession>
<dbReference type="OrthoDB" id="9790149at2"/>
<feature type="transmembrane region" description="Helical" evidence="6">
    <location>
        <begin position="213"/>
        <end position="232"/>
    </location>
</feature>
<evidence type="ECO:0000256" key="5">
    <source>
        <dbReference type="ARBA" id="ARBA00023136"/>
    </source>
</evidence>
<reference evidence="8" key="1">
    <citation type="submission" date="2006-01" db="EMBL/GenBank/DDBJ databases">
        <title>Complete sequence of Anaeromyxobacter dehalogenans 2CP-C.</title>
        <authorList>
            <consortium name="US DOE Joint Genome Institute"/>
            <person name="Copeland A."/>
            <person name="Lucas S."/>
            <person name="Lapidus A."/>
            <person name="Barry K."/>
            <person name="Detter J.C."/>
            <person name="Glavina T."/>
            <person name="Hammon N."/>
            <person name="Israni S."/>
            <person name="Pitluck S."/>
            <person name="Brettin T."/>
            <person name="Bruce D."/>
            <person name="Han C."/>
            <person name="Tapia R."/>
            <person name="Gilna P."/>
            <person name="Kiss H."/>
            <person name="Schmutz J."/>
            <person name="Larimer F."/>
            <person name="Land M."/>
            <person name="Kyrpides N."/>
            <person name="Anderson I."/>
            <person name="Sanford R.A."/>
            <person name="Ritalahti K.M."/>
            <person name="Thomas H.S."/>
            <person name="Kirby J.R."/>
            <person name="Zhulin I.B."/>
            <person name="Loeffler F.E."/>
            <person name="Richardson P."/>
        </authorList>
    </citation>
    <scope>NUCLEOTIDE SEQUENCE</scope>
    <source>
        <strain evidence="8">2CP-C</strain>
    </source>
</reference>
<feature type="transmembrane region" description="Helical" evidence="6">
    <location>
        <begin position="253"/>
        <end position="270"/>
    </location>
</feature>
<feature type="transmembrane region" description="Helical" evidence="6">
    <location>
        <begin position="390"/>
        <end position="414"/>
    </location>
</feature>
<dbReference type="Gene3D" id="3.60.15.10">
    <property type="entry name" value="Ribonuclease Z/Hydroxyacylglutathione hydrolase-like"/>
    <property type="match status" value="1"/>
</dbReference>
<evidence type="ECO:0000256" key="1">
    <source>
        <dbReference type="ARBA" id="ARBA00004651"/>
    </source>
</evidence>
<dbReference type="GO" id="GO:0030420">
    <property type="term" value="P:establishment of competence for transformation"/>
    <property type="evidence" value="ECO:0007669"/>
    <property type="project" value="InterPro"/>
</dbReference>
<name>Q2IQG1_ANADE</name>
<proteinExistence type="predicted"/>
<dbReference type="CDD" id="cd07731">
    <property type="entry name" value="ComA-like_MBL-fold"/>
    <property type="match status" value="1"/>
</dbReference>
<evidence type="ECO:0000256" key="3">
    <source>
        <dbReference type="ARBA" id="ARBA00022692"/>
    </source>
</evidence>
<feature type="transmembrane region" description="Helical" evidence="6">
    <location>
        <begin position="300"/>
        <end position="319"/>
    </location>
</feature>
<dbReference type="AlphaFoldDB" id="Q2IQG1"/>
<keyword evidence="4 6" id="KW-1133">Transmembrane helix</keyword>
<dbReference type="InterPro" id="IPR025405">
    <property type="entry name" value="DUF4131"/>
</dbReference>
<dbReference type="Pfam" id="PF03772">
    <property type="entry name" value="Competence"/>
    <property type="match status" value="1"/>
</dbReference>
<dbReference type="eggNOG" id="COG0658">
    <property type="taxonomic scope" value="Bacteria"/>
</dbReference>
<feature type="transmembrane region" description="Helical" evidence="6">
    <location>
        <begin position="421"/>
        <end position="440"/>
    </location>
</feature>
<dbReference type="Pfam" id="PF00753">
    <property type="entry name" value="Lactamase_B"/>
    <property type="match status" value="1"/>
</dbReference>
<dbReference type="SMART" id="SM00849">
    <property type="entry name" value="Lactamase_B"/>
    <property type="match status" value="1"/>
</dbReference>
<evidence type="ECO:0000259" key="7">
    <source>
        <dbReference type="SMART" id="SM00849"/>
    </source>
</evidence>
<keyword evidence="2" id="KW-1003">Cell membrane</keyword>
<gene>
    <name evidence="8" type="ordered locus">Adeh_1270</name>
</gene>
<protein>
    <submittedName>
        <fullName evidence="8">DNA internalization-related competence protein ComEC/Rec2</fullName>
    </submittedName>
</protein>
<dbReference type="EMBL" id="CP000251">
    <property type="protein sequence ID" value="ABC81044.1"/>
    <property type="molecule type" value="Genomic_DNA"/>
</dbReference>
<keyword evidence="3 6" id="KW-0812">Transmembrane</keyword>
<feature type="transmembrane region" description="Helical" evidence="6">
    <location>
        <begin position="452"/>
        <end position="472"/>
    </location>
</feature>
<feature type="domain" description="Metallo-beta-lactamase" evidence="7">
    <location>
        <begin position="517"/>
        <end position="710"/>
    </location>
</feature>
<evidence type="ECO:0000256" key="2">
    <source>
        <dbReference type="ARBA" id="ARBA00022475"/>
    </source>
</evidence>
<dbReference type="PANTHER" id="PTHR30619:SF1">
    <property type="entry name" value="RECOMBINATION PROTEIN 2"/>
    <property type="match status" value="1"/>
</dbReference>
<dbReference type="Proteomes" id="UP000001935">
    <property type="component" value="Chromosome"/>
</dbReference>
<feature type="transmembrane region" description="Helical" evidence="6">
    <location>
        <begin position="365"/>
        <end position="384"/>
    </location>
</feature>
<dbReference type="STRING" id="290397.Adeh_1270"/>
<evidence type="ECO:0000313" key="8">
    <source>
        <dbReference type="EMBL" id="ABC81044.1"/>
    </source>
</evidence>
<dbReference type="eggNOG" id="COG2333">
    <property type="taxonomic scope" value="Bacteria"/>
</dbReference>
<evidence type="ECO:0000313" key="9">
    <source>
        <dbReference type="Proteomes" id="UP000001935"/>
    </source>
</evidence>